<accession>A0A8H5TI28</accession>
<dbReference type="AlphaFoldDB" id="A0A8H5TI28"/>
<reference evidence="2 3" key="1">
    <citation type="submission" date="2020-05" db="EMBL/GenBank/DDBJ databases">
        <title>Identification and distribution of gene clusters putatively required for synthesis of sphingolipid metabolism inhibitors in phylogenetically diverse species of the filamentous fungus Fusarium.</title>
        <authorList>
            <person name="Kim H.-S."/>
            <person name="Busman M."/>
            <person name="Brown D.W."/>
            <person name="Divon H."/>
            <person name="Uhlig S."/>
            <person name="Proctor R.H."/>
        </authorList>
    </citation>
    <scope>NUCLEOTIDE SEQUENCE [LARGE SCALE GENOMIC DNA]</scope>
    <source>
        <strain evidence="2 3">NRRL 25311</strain>
    </source>
</reference>
<dbReference type="Pfam" id="PF01048">
    <property type="entry name" value="PNP_UDP_1"/>
    <property type="match status" value="1"/>
</dbReference>
<gene>
    <name evidence="2" type="ORF">FDENT_11379</name>
</gene>
<dbReference type="InterPro" id="IPR011990">
    <property type="entry name" value="TPR-like_helical_dom_sf"/>
</dbReference>
<evidence type="ECO:0000313" key="2">
    <source>
        <dbReference type="EMBL" id="KAF5669913.1"/>
    </source>
</evidence>
<dbReference type="Pfam" id="PF13374">
    <property type="entry name" value="TPR_10"/>
    <property type="match status" value="1"/>
</dbReference>
<organism evidence="2 3">
    <name type="scientific">Fusarium denticulatum</name>
    <dbReference type="NCBI Taxonomy" id="48507"/>
    <lineage>
        <taxon>Eukaryota</taxon>
        <taxon>Fungi</taxon>
        <taxon>Dikarya</taxon>
        <taxon>Ascomycota</taxon>
        <taxon>Pezizomycotina</taxon>
        <taxon>Sordariomycetes</taxon>
        <taxon>Hypocreomycetidae</taxon>
        <taxon>Hypocreales</taxon>
        <taxon>Nectriaceae</taxon>
        <taxon>Fusarium</taxon>
        <taxon>Fusarium fujikuroi species complex</taxon>
    </lineage>
</organism>
<dbReference type="InterPro" id="IPR053137">
    <property type="entry name" value="NLR-like"/>
</dbReference>
<evidence type="ECO:0000259" key="1">
    <source>
        <dbReference type="Pfam" id="PF01048"/>
    </source>
</evidence>
<dbReference type="PANTHER" id="PTHR46082:SF11">
    <property type="entry name" value="AAA+ ATPASE DOMAIN-CONTAINING PROTEIN-RELATED"/>
    <property type="match status" value="1"/>
</dbReference>
<dbReference type="SUPFAM" id="SSF53167">
    <property type="entry name" value="Purine and uridine phosphorylases"/>
    <property type="match status" value="1"/>
</dbReference>
<keyword evidence="3" id="KW-1185">Reference proteome</keyword>
<dbReference type="InterPro" id="IPR035994">
    <property type="entry name" value="Nucleoside_phosphorylase_sf"/>
</dbReference>
<proteinExistence type="predicted"/>
<sequence>MLDDIHEDLPRHMNDTNTYTLGSVECHNIVVACLPKSQYGTNNAATVLTHITRTFTSICLCLMVGIGGGVPGKINIRLGDIVVGTRMIQYNLGKIVEDGQIQRTADPRSLNHLFGTALSSLEAKHEPDSHRIPLIIEERFKEHSSYRRPTTEDCLFISAYNHISLEPSCDECDHSKLVRRSERITKSPIVHQGTIASGNQVMKNSTQRDITARQLGAICFEMEAAGLMDILPCLPIRGICDYSDSHKNKEWQRYAAATAAAYARELLGELTVAEVQTKVVPAPNTLRPSFKVPFSLQSLPVSDKFVDRPDDRAALEQRLLPQQSSTLRRRICVLHGLPLALAQAASFLRETGIDVATYNDIYEQQWQRLMGSDNPLTDYDQGSIATTWAVSLDAIKRKSTDAINILRLWACLDNEQFWHGLLQAKSVDLEDEWLLRMGHDRVSFADAMSLLLRYSMIQKLQEPKGNYSMHPVVHRWVSYLDDAQKNTEFARLALILVSHSIPMQDAKEYWVLQRKLLPHAEKCWQRLQSEKIIADENVVTTSIHFLGLLYRDQGKLVEAEAMYKRALEGYEKALGRDHTSTLNIVHNLGLL</sequence>
<dbReference type="Gene3D" id="1.25.40.10">
    <property type="entry name" value="Tetratricopeptide repeat domain"/>
    <property type="match status" value="1"/>
</dbReference>
<dbReference type="PANTHER" id="PTHR46082">
    <property type="entry name" value="ATP/GTP-BINDING PROTEIN-RELATED"/>
    <property type="match status" value="1"/>
</dbReference>
<evidence type="ECO:0000313" key="3">
    <source>
        <dbReference type="Proteomes" id="UP000562682"/>
    </source>
</evidence>
<dbReference type="EMBL" id="JAAOAK010000368">
    <property type="protein sequence ID" value="KAF5669913.1"/>
    <property type="molecule type" value="Genomic_DNA"/>
</dbReference>
<comment type="caution">
    <text evidence="2">The sequence shown here is derived from an EMBL/GenBank/DDBJ whole genome shotgun (WGS) entry which is preliminary data.</text>
</comment>
<dbReference type="Gene3D" id="3.40.50.1580">
    <property type="entry name" value="Nucleoside phosphorylase domain"/>
    <property type="match status" value="1"/>
</dbReference>
<dbReference type="Proteomes" id="UP000562682">
    <property type="component" value="Unassembled WGS sequence"/>
</dbReference>
<dbReference type="InterPro" id="IPR000845">
    <property type="entry name" value="Nucleoside_phosphorylase_d"/>
</dbReference>
<dbReference type="GO" id="GO:0009116">
    <property type="term" value="P:nucleoside metabolic process"/>
    <property type="evidence" value="ECO:0007669"/>
    <property type="project" value="InterPro"/>
</dbReference>
<feature type="domain" description="Nucleoside phosphorylase" evidence="1">
    <location>
        <begin position="16"/>
        <end position="260"/>
    </location>
</feature>
<dbReference type="SUPFAM" id="SSF48452">
    <property type="entry name" value="TPR-like"/>
    <property type="match status" value="1"/>
</dbReference>
<dbReference type="GO" id="GO:0003824">
    <property type="term" value="F:catalytic activity"/>
    <property type="evidence" value="ECO:0007669"/>
    <property type="project" value="InterPro"/>
</dbReference>
<name>A0A8H5TI28_9HYPO</name>
<protein>
    <submittedName>
        <fullName evidence="2">Ankyrin 3</fullName>
    </submittedName>
</protein>